<evidence type="ECO:0000256" key="3">
    <source>
        <dbReference type="ARBA" id="ARBA00022448"/>
    </source>
</evidence>
<protein>
    <submittedName>
        <fullName evidence="9">TolC family protein</fullName>
    </submittedName>
</protein>
<dbReference type="SUPFAM" id="SSF56954">
    <property type="entry name" value="Outer membrane efflux proteins (OEP)"/>
    <property type="match status" value="1"/>
</dbReference>
<keyword evidence="4" id="KW-1134">Transmembrane beta strand</keyword>
<evidence type="ECO:0000256" key="5">
    <source>
        <dbReference type="ARBA" id="ARBA00022692"/>
    </source>
</evidence>
<sequence>MKKTTYIHINKYVYTALLMILMIGPSFGQDTLKYSLEEVKKEVLNQNWDIRKLEAQQGIAKGRSMQANASFLPSVSLQENYMTTTDPMMAFGIKLRQESIEQVDFNPDLLNDPDRIDNFNTSIQVQQPIFNLDGIYAKKAAQLQYESLNKNKEWLTSQLMIHAKSMYYGLILAEQRGEVVRQSLTSAEEDLKVTQDLYDQGMINDADRMQAELRVLQMQSSLLEADNDLAKLQQQLLHLMGRPAGVRLVPTESIPMLKMNGSDLAFWESRPDLQAAKMQAESAAVNHNSKKSAFLPRVNAFGSYDLHDTQMFGNQADNYTVGVQLKWDLFQGGKNLGSVQSARYEKEYAQMQYEAMVNDAQHNWIELQNAFALAQSQLELAQKSTAQSKALNEIVKDRYAQGLEKTADLLRNESLYLSKQLRELQATHQYLQLLFEIESKSMNDIITQ</sequence>
<evidence type="ECO:0000256" key="1">
    <source>
        <dbReference type="ARBA" id="ARBA00004442"/>
    </source>
</evidence>
<dbReference type="Proteomes" id="UP001300692">
    <property type="component" value="Unassembled WGS sequence"/>
</dbReference>
<evidence type="ECO:0000256" key="2">
    <source>
        <dbReference type="ARBA" id="ARBA00007613"/>
    </source>
</evidence>
<evidence type="ECO:0000313" key="9">
    <source>
        <dbReference type="EMBL" id="MCV9387515.1"/>
    </source>
</evidence>
<dbReference type="InterPro" id="IPR003423">
    <property type="entry name" value="OMP_efflux"/>
</dbReference>
<organism evidence="9 10">
    <name type="scientific">Reichenbachiella ulvae</name>
    <dbReference type="NCBI Taxonomy" id="2980104"/>
    <lineage>
        <taxon>Bacteria</taxon>
        <taxon>Pseudomonadati</taxon>
        <taxon>Bacteroidota</taxon>
        <taxon>Cytophagia</taxon>
        <taxon>Cytophagales</taxon>
        <taxon>Reichenbachiellaceae</taxon>
        <taxon>Reichenbachiella</taxon>
    </lineage>
</organism>
<evidence type="ECO:0000313" key="10">
    <source>
        <dbReference type="Proteomes" id="UP001300692"/>
    </source>
</evidence>
<keyword evidence="8" id="KW-0175">Coiled coil</keyword>
<keyword evidence="3" id="KW-0813">Transport</keyword>
<evidence type="ECO:0000256" key="4">
    <source>
        <dbReference type="ARBA" id="ARBA00022452"/>
    </source>
</evidence>
<keyword evidence="7" id="KW-0998">Cell outer membrane</keyword>
<gene>
    <name evidence="9" type="ORF">N7U62_12620</name>
</gene>
<evidence type="ECO:0000256" key="6">
    <source>
        <dbReference type="ARBA" id="ARBA00023136"/>
    </source>
</evidence>
<feature type="coiled-coil region" evidence="8">
    <location>
        <begin position="206"/>
        <end position="242"/>
    </location>
</feature>
<keyword evidence="5" id="KW-0812">Transmembrane</keyword>
<comment type="caution">
    <text evidence="9">The sequence shown here is derived from an EMBL/GenBank/DDBJ whole genome shotgun (WGS) entry which is preliminary data.</text>
</comment>
<dbReference type="InterPro" id="IPR051906">
    <property type="entry name" value="TolC-like"/>
</dbReference>
<comment type="similarity">
    <text evidence="2">Belongs to the outer membrane factor (OMF) (TC 1.B.17) family.</text>
</comment>
<keyword evidence="6" id="KW-0472">Membrane</keyword>
<name>A0ABT3CUY9_9BACT</name>
<accession>A0ABT3CUY9</accession>
<dbReference type="Gene3D" id="1.20.1600.10">
    <property type="entry name" value="Outer membrane efflux proteins (OEP)"/>
    <property type="match status" value="1"/>
</dbReference>
<dbReference type="Pfam" id="PF02321">
    <property type="entry name" value="OEP"/>
    <property type="match status" value="2"/>
</dbReference>
<proteinExistence type="inferred from homology"/>
<evidence type="ECO:0000256" key="8">
    <source>
        <dbReference type="SAM" id="Coils"/>
    </source>
</evidence>
<evidence type="ECO:0000256" key="7">
    <source>
        <dbReference type="ARBA" id="ARBA00023237"/>
    </source>
</evidence>
<dbReference type="PANTHER" id="PTHR30026:SF20">
    <property type="entry name" value="OUTER MEMBRANE PROTEIN TOLC"/>
    <property type="match status" value="1"/>
</dbReference>
<keyword evidence="10" id="KW-1185">Reference proteome</keyword>
<dbReference type="EMBL" id="JAOYOD010000001">
    <property type="protein sequence ID" value="MCV9387515.1"/>
    <property type="molecule type" value="Genomic_DNA"/>
</dbReference>
<dbReference type="PANTHER" id="PTHR30026">
    <property type="entry name" value="OUTER MEMBRANE PROTEIN TOLC"/>
    <property type="match status" value="1"/>
</dbReference>
<comment type="subcellular location">
    <subcellularLocation>
        <location evidence="1">Cell outer membrane</location>
    </subcellularLocation>
</comment>
<dbReference type="RefSeq" id="WP_264138336.1">
    <property type="nucleotide sequence ID" value="NZ_JAOYOD010000001.1"/>
</dbReference>
<reference evidence="9 10" key="1">
    <citation type="submission" date="2022-10" db="EMBL/GenBank/DDBJ databases">
        <title>Comparative genomics and taxonomic characterization of three novel marine species of genus Reichenbachiella exhibiting antioxidant and polysaccharide degradation activities.</title>
        <authorList>
            <person name="Muhammad N."/>
            <person name="Lee Y.-J."/>
            <person name="Ko J."/>
            <person name="Kim S.-G."/>
        </authorList>
    </citation>
    <scope>NUCLEOTIDE SEQUENCE [LARGE SCALE GENOMIC DNA]</scope>
    <source>
        <strain evidence="9 10">ABR2-5</strain>
    </source>
</reference>